<evidence type="ECO:0000256" key="13">
    <source>
        <dbReference type="ARBA" id="ARBA00032735"/>
    </source>
</evidence>
<dbReference type="InterPro" id="IPR039356">
    <property type="entry name" value="YfbR/HDDC2"/>
</dbReference>
<evidence type="ECO:0000313" key="15">
    <source>
        <dbReference type="EMBL" id="KAK7790049.1"/>
    </source>
</evidence>
<dbReference type="PANTHER" id="PTHR11845">
    <property type="entry name" value="5'-DEOXYNUCLEOTIDASE HDDC2"/>
    <property type="match status" value="1"/>
</dbReference>
<keyword evidence="12" id="KW-0460">Magnesium</keyword>
<keyword evidence="16" id="KW-1185">Reference proteome</keyword>
<evidence type="ECO:0000256" key="2">
    <source>
        <dbReference type="ARBA" id="ARBA00001936"/>
    </source>
</evidence>
<gene>
    <name evidence="15" type="ORF">R5R35_007425</name>
</gene>
<evidence type="ECO:0000256" key="12">
    <source>
        <dbReference type="ARBA" id="ARBA00022842"/>
    </source>
</evidence>
<organism evidence="15 16">
    <name type="scientific">Gryllus longicercus</name>
    <dbReference type="NCBI Taxonomy" id="2509291"/>
    <lineage>
        <taxon>Eukaryota</taxon>
        <taxon>Metazoa</taxon>
        <taxon>Ecdysozoa</taxon>
        <taxon>Arthropoda</taxon>
        <taxon>Hexapoda</taxon>
        <taxon>Insecta</taxon>
        <taxon>Pterygota</taxon>
        <taxon>Neoptera</taxon>
        <taxon>Polyneoptera</taxon>
        <taxon>Orthoptera</taxon>
        <taxon>Ensifera</taxon>
        <taxon>Gryllidea</taxon>
        <taxon>Grylloidea</taxon>
        <taxon>Gryllidae</taxon>
        <taxon>Gryllinae</taxon>
        <taxon>Gryllus</taxon>
    </lineage>
</organism>
<dbReference type="GO" id="GO:0009159">
    <property type="term" value="P:deoxyribonucleoside monophosphate catabolic process"/>
    <property type="evidence" value="ECO:0007669"/>
    <property type="project" value="UniProtKB-ARBA"/>
</dbReference>
<dbReference type="EC" id="3.1.3.89" evidence="8"/>
<protein>
    <recommendedName>
        <fullName evidence="9">5'-deoxynucleotidase HDDC2</fullName>
        <ecNumber evidence="8">3.1.3.89</ecNumber>
    </recommendedName>
    <alternativeName>
        <fullName evidence="13">HD domain-containing protein 2</fullName>
    </alternativeName>
</protein>
<comment type="cofactor">
    <cofactor evidence="3">
        <name>Co(2+)</name>
        <dbReference type="ChEBI" id="CHEBI:48828"/>
    </cofactor>
</comment>
<evidence type="ECO:0000256" key="7">
    <source>
        <dbReference type="ARBA" id="ARBA00011738"/>
    </source>
</evidence>
<dbReference type="EMBL" id="JAZDUA010000669">
    <property type="protein sequence ID" value="KAK7790049.1"/>
    <property type="molecule type" value="Genomic_DNA"/>
</dbReference>
<reference evidence="15 16" key="1">
    <citation type="submission" date="2024-03" db="EMBL/GenBank/DDBJ databases">
        <title>The genome assembly and annotation of the cricket Gryllus longicercus Weissman &amp; Gray.</title>
        <authorList>
            <person name="Szrajer S."/>
            <person name="Gray D."/>
            <person name="Ylla G."/>
        </authorList>
    </citation>
    <scope>NUCLEOTIDE SEQUENCE [LARGE SCALE GENOMIC DNA]</scope>
    <source>
        <strain evidence="15">DAG 2021-001</strain>
        <tissue evidence="15">Whole body minus gut</tissue>
    </source>
</reference>
<sequence length="202" mass="22981">MATNSSQIIEFLELVSRLKHLKRTGWVERNVENPECVAGHMYRMSIMAFLISDTDSLDKTKCIKLSLAHDLAECIVGDLTPNSGVDPAEKHRLEDEAMQKLTQLVGPPGEELYMLFKEYEDQNTPEAKFVKDLDRFDMVLQAFEYEKRGGRPHELQDFFESTKNKFSHPFITSLVTEVNKQRAQFESSQNSSIEGIASSGES</sequence>
<evidence type="ECO:0000259" key="14">
    <source>
        <dbReference type="SMART" id="SM00471"/>
    </source>
</evidence>
<accession>A0AAN9V650</accession>
<evidence type="ECO:0000256" key="11">
    <source>
        <dbReference type="ARBA" id="ARBA00022801"/>
    </source>
</evidence>
<comment type="cofactor">
    <cofactor evidence="2">
        <name>Mn(2+)</name>
        <dbReference type="ChEBI" id="CHEBI:29035"/>
    </cofactor>
</comment>
<comment type="caution">
    <text evidence="15">The sequence shown here is derived from an EMBL/GenBank/DDBJ whole genome shotgun (WGS) entry which is preliminary data.</text>
</comment>
<evidence type="ECO:0000256" key="4">
    <source>
        <dbReference type="ARBA" id="ARBA00001946"/>
    </source>
</evidence>
<dbReference type="SUPFAM" id="SSF109604">
    <property type="entry name" value="HD-domain/PDEase-like"/>
    <property type="match status" value="1"/>
</dbReference>
<evidence type="ECO:0000256" key="10">
    <source>
        <dbReference type="ARBA" id="ARBA00022723"/>
    </source>
</evidence>
<evidence type="ECO:0000256" key="9">
    <source>
        <dbReference type="ARBA" id="ARBA00015933"/>
    </source>
</evidence>
<evidence type="ECO:0000256" key="1">
    <source>
        <dbReference type="ARBA" id="ARBA00001638"/>
    </source>
</evidence>
<feature type="domain" description="HD/PDEase" evidence="14">
    <location>
        <begin position="33"/>
        <end position="148"/>
    </location>
</feature>
<comment type="function">
    <text evidence="5">Catalyzes the dephosphorylation of the nucleoside 5'-monophosphates deoxyadenosine monophosphate (dAMP), deoxycytidine monophosphate (dCMP), deoxyguanosine monophosphate (dGMP) and deoxythymidine monophosphate (dTMP).</text>
</comment>
<name>A0AAN9V650_9ORTH</name>
<evidence type="ECO:0000256" key="6">
    <source>
        <dbReference type="ARBA" id="ARBA00009999"/>
    </source>
</evidence>
<dbReference type="SMART" id="SM00471">
    <property type="entry name" value="HDc"/>
    <property type="match status" value="1"/>
</dbReference>
<dbReference type="FunFam" id="1.10.3210.10:FF:000011">
    <property type="entry name" value="HD domain-containing protein 2"/>
    <property type="match status" value="1"/>
</dbReference>
<keyword evidence="11" id="KW-0378">Hydrolase</keyword>
<dbReference type="InterPro" id="IPR003607">
    <property type="entry name" value="HD/PDEase_dom"/>
</dbReference>
<dbReference type="GO" id="GO:0046872">
    <property type="term" value="F:metal ion binding"/>
    <property type="evidence" value="ECO:0007669"/>
    <property type="project" value="UniProtKB-KW"/>
</dbReference>
<dbReference type="GO" id="GO:0002953">
    <property type="term" value="F:5'-deoxynucleotidase activity"/>
    <property type="evidence" value="ECO:0007669"/>
    <property type="project" value="UniProtKB-EC"/>
</dbReference>
<comment type="subunit">
    <text evidence="7">Homodimer.</text>
</comment>
<comment type="similarity">
    <text evidence="6">Belongs to the HDDC2 family.</text>
</comment>
<proteinExistence type="inferred from homology"/>
<dbReference type="GO" id="GO:0005737">
    <property type="term" value="C:cytoplasm"/>
    <property type="evidence" value="ECO:0007669"/>
    <property type="project" value="TreeGrafter"/>
</dbReference>
<dbReference type="Proteomes" id="UP001378592">
    <property type="component" value="Unassembled WGS sequence"/>
</dbReference>
<dbReference type="PANTHER" id="PTHR11845:SF13">
    <property type="entry name" value="5'-DEOXYNUCLEOTIDASE HDDC2"/>
    <property type="match status" value="1"/>
</dbReference>
<comment type="cofactor">
    <cofactor evidence="4">
        <name>Mg(2+)</name>
        <dbReference type="ChEBI" id="CHEBI:18420"/>
    </cofactor>
</comment>
<comment type="catalytic activity">
    <reaction evidence="1">
        <text>a 2'-deoxyribonucleoside 5'-phosphate + H2O = a 2'-deoxyribonucleoside + phosphate</text>
        <dbReference type="Rhea" id="RHEA:36167"/>
        <dbReference type="ChEBI" id="CHEBI:15377"/>
        <dbReference type="ChEBI" id="CHEBI:18274"/>
        <dbReference type="ChEBI" id="CHEBI:43474"/>
        <dbReference type="ChEBI" id="CHEBI:65317"/>
        <dbReference type="EC" id="3.1.3.89"/>
    </reaction>
</comment>
<dbReference type="InterPro" id="IPR006674">
    <property type="entry name" value="HD_domain"/>
</dbReference>
<dbReference type="Gene3D" id="1.10.3210.10">
    <property type="entry name" value="Hypothetical protein af1432"/>
    <property type="match status" value="1"/>
</dbReference>
<keyword evidence="10" id="KW-0479">Metal-binding</keyword>
<evidence type="ECO:0000256" key="5">
    <source>
        <dbReference type="ARBA" id="ARBA00004074"/>
    </source>
</evidence>
<evidence type="ECO:0000256" key="8">
    <source>
        <dbReference type="ARBA" id="ARBA00012964"/>
    </source>
</evidence>
<evidence type="ECO:0000313" key="16">
    <source>
        <dbReference type="Proteomes" id="UP001378592"/>
    </source>
</evidence>
<evidence type="ECO:0000256" key="3">
    <source>
        <dbReference type="ARBA" id="ARBA00001941"/>
    </source>
</evidence>
<dbReference type="Pfam" id="PF13023">
    <property type="entry name" value="HD_3"/>
    <property type="match status" value="1"/>
</dbReference>
<dbReference type="AlphaFoldDB" id="A0AAN9V650"/>